<dbReference type="AlphaFoldDB" id="A0A6B0RE84"/>
<feature type="region of interest" description="Disordered" evidence="7">
    <location>
        <begin position="1"/>
        <end position="32"/>
    </location>
</feature>
<evidence type="ECO:0000256" key="6">
    <source>
        <dbReference type="ARBA" id="ARBA00023319"/>
    </source>
</evidence>
<evidence type="ECO:0000259" key="9">
    <source>
        <dbReference type="Pfam" id="PF22705"/>
    </source>
</evidence>
<dbReference type="EMBL" id="VBQZ03000044">
    <property type="protein sequence ID" value="MXQ88285.1"/>
    <property type="molecule type" value="Genomic_DNA"/>
</dbReference>
<keyword evidence="11" id="KW-1185">Reference proteome</keyword>
<dbReference type="InterPro" id="IPR013783">
    <property type="entry name" value="Ig-like_fold"/>
</dbReference>
<dbReference type="SUPFAM" id="SSF48726">
    <property type="entry name" value="Immunoglobulin"/>
    <property type="match status" value="2"/>
</dbReference>
<dbReference type="GO" id="GO:0009897">
    <property type="term" value="C:external side of plasma membrane"/>
    <property type="evidence" value="ECO:0007669"/>
    <property type="project" value="TreeGrafter"/>
</dbReference>
<gene>
    <name evidence="10" type="ORF">E5288_WYG017000</name>
</gene>
<dbReference type="Gene3D" id="2.60.40.10">
    <property type="entry name" value="Immunoglobulins"/>
    <property type="match status" value="2"/>
</dbReference>
<dbReference type="InterPro" id="IPR036179">
    <property type="entry name" value="Ig-like_dom_sf"/>
</dbReference>
<dbReference type="InterPro" id="IPR050504">
    <property type="entry name" value="IgSF_BTN/MOG"/>
</dbReference>
<evidence type="ECO:0000256" key="3">
    <source>
        <dbReference type="ARBA" id="ARBA00022729"/>
    </source>
</evidence>
<dbReference type="PANTHER" id="PTHR24100">
    <property type="entry name" value="BUTYROPHILIN"/>
    <property type="match status" value="1"/>
</dbReference>
<evidence type="ECO:0000256" key="2">
    <source>
        <dbReference type="ARBA" id="ARBA00022692"/>
    </source>
</evidence>
<dbReference type="Pfam" id="PF07686">
    <property type="entry name" value="V-set"/>
    <property type="match status" value="1"/>
</dbReference>
<organism evidence="10 11">
    <name type="scientific">Bos mutus</name>
    <name type="common">wild yak</name>
    <dbReference type="NCBI Taxonomy" id="72004"/>
    <lineage>
        <taxon>Eukaryota</taxon>
        <taxon>Metazoa</taxon>
        <taxon>Chordata</taxon>
        <taxon>Craniata</taxon>
        <taxon>Vertebrata</taxon>
        <taxon>Euteleostomi</taxon>
        <taxon>Mammalia</taxon>
        <taxon>Eutheria</taxon>
        <taxon>Laurasiatheria</taxon>
        <taxon>Artiodactyla</taxon>
        <taxon>Ruminantia</taxon>
        <taxon>Pecora</taxon>
        <taxon>Bovidae</taxon>
        <taxon>Bovinae</taxon>
        <taxon>Bos</taxon>
    </lineage>
</organism>
<keyword evidence="2" id="KW-0812">Transmembrane</keyword>
<accession>A0A6B0RE84</accession>
<dbReference type="GO" id="GO:0050852">
    <property type="term" value="P:T cell receptor signaling pathway"/>
    <property type="evidence" value="ECO:0007669"/>
    <property type="project" value="TreeGrafter"/>
</dbReference>
<dbReference type="InterPro" id="IPR053896">
    <property type="entry name" value="BTN3A2-like_Ig-C"/>
</dbReference>
<sequence length="292" mass="32515">MNESGILERREKAVHREQLQEPPGGLGGGRAELSCQLSPPQSAEHMQVGWFQEYYSQLVYLYKDREEVSGKSTYNYVNRTVLLKDTLGEGKVTLRIHNVSVLNGGQYHSFFKDGDTSEEAIMDLRVAALGLDIQINVQVPDAKGLMLECNSGGWFPSPQVEWRDSRGNVIPHSSKSSSVDGAGLLHLKMSVLLKNSIHSPVTCCVCNLVTGQEKRAGVILPVSQNRWFVLFSFCIPFMIHAGISPVYLKFKIGGKWDYENGSLLPGTLGRPAGKVLFDICMELFLHLKLMTW</sequence>
<keyword evidence="4" id="KW-1133">Transmembrane helix</keyword>
<feature type="compositionally biased region" description="Basic and acidic residues" evidence="7">
    <location>
        <begin position="1"/>
        <end position="19"/>
    </location>
</feature>
<dbReference type="Pfam" id="PF22705">
    <property type="entry name" value="C2-set_3"/>
    <property type="match status" value="1"/>
</dbReference>
<dbReference type="GO" id="GO:0005102">
    <property type="term" value="F:signaling receptor binding"/>
    <property type="evidence" value="ECO:0007669"/>
    <property type="project" value="TreeGrafter"/>
</dbReference>
<name>A0A6B0RE84_9CETA</name>
<evidence type="ECO:0000313" key="10">
    <source>
        <dbReference type="EMBL" id="MXQ88285.1"/>
    </source>
</evidence>
<evidence type="ECO:0000256" key="7">
    <source>
        <dbReference type="SAM" id="MobiDB-lite"/>
    </source>
</evidence>
<evidence type="ECO:0000256" key="1">
    <source>
        <dbReference type="ARBA" id="ARBA00004370"/>
    </source>
</evidence>
<dbReference type="InterPro" id="IPR013106">
    <property type="entry name" value="Ig_V-set"/>
</dbReference>
<evidence type="ECO:0000256" key="5">
    <source>
        <dbReference type="ARBA" id="ARBA00023136"/>
    </source>
</evidence>
<feature type="domain" description="Immunoglobulin V-set" evidence="8">
    <location>
        <begin position="28"/>
        <end position="126"/>
    </location>
</feature>
<keyword evidence="5" id="KW-0472">Membrane</keyword>
<keyword evidence="3" id="KW-0732">Signal</keyword>
<proteinExistence type="predicted"/>
<dbReference type="FunFam" id="2.60.40.10:FF:000208">
    <property type="entry name" value="Butyrophilin subfamily 1 member A1"/>
    <property type="match status" value="1"/>
</dbReference>
<dbReference type="Proteomes" id="UP000322234">
    <property type="component" value="Unassembled WGS sequence"/>
</dbReference>
<dbReference type="GO" id="GO:0001817">
    <property type="term" value="P:regulation of cytokine production"/>
    <property type="evidence" value="ECO:0007669"/>
    <property type="project" value="TreeGrafter"/>
</dbReference>
<evidence type="ECO:0000313" key="11">
    <source>
        <dbReference type="Proteomes" id="UP000322234"/>
    </source>
</evidence>
<comment type="subcellular location">
    <subcellularLocation>
        <location evidence="1">Membrane</location>
    </subcellularLocation>
</comment>
<dbReference type="PANTHER" id="PTHR24100:SF51">
    <property type="entry name" value="SELECTION AND UPKEEP OF INTRAEPITHELIAL T-CELLS PROTEIN 7-RELATED"/>
    <property type="match status" value="1"/>
</dbReference>
<feature type="domain" description="Butyrophilin subfamily 3 member A2-like Ig-C" evidence="9">
    <location>
        <begin position="129"/>
        <end position="215"/>
    </location>
</feature>
<reference evidence="10" key="1">
    <citation type="submission" date="2019-10" db="EMBL/GenBank/DDBJ databases">
        <title>The sequence and de novo assembly of the wild yak genome.</title>
        <authorList>
            <person name="Liu Y."/>
        </authorList>
    </citation>
    <scope>NUCLEOTIDE SEQUENCE [LARGE SCALE GENOMIC DNA]</scope>
    <source>
        <strain evidence="10">WY2019</strain>
    </source>
</reference>
<keyword evidence="6" id="KW-0393">Immunoglobulin domain</keyword>
<protein>
    <submittedName>
        <fullName evidence="10">Uncharacterized protein</fullName>
    </submittedName>
</protein>
<evidence type="ECO:0000256" key="4">
    <source>
        <dbReference type="ARBA" id="ARBA00022989"/>
    </source>
</evidence>
<dbReference type="FunFam" id="2.60.40.10:FF:000088">
    <property type="entry name" value="Butyrophilin subfamily 1 member A1"/>
    <property type="match status" value="1"/>
</dbReference>
<evidence type="ECO:0000259" key="8">
    <source>
        <dbReference type="Pfam" id="PF07686"/>
    </source>
</evidence>
<comment type="caution">
    <text evidence="10">The sequence shown here is derived from an EMBL/GenBank/DDBJ whole genome shotgun (WGS) entry which is preliminary data.</text>
</comment>